<evidence type="ECO:0000313" key="5">
    <source>
        <dbReference type="Proteomes" id="UP000321306"/>
    </source>
</evidence>
<dbReference type="Proteomes" id="UP000321306">
    <property type="component" value="Unassembled WGS sequence"/>
</dbReference>
<dbReference type="AlphaFoldDB" id="A0A511N1B3"/>
<organism evidence="4 5">
    <name type="scientific">Deinococcus cellulosilyticus (strain DSM 18568 / NBRC 106333 / KACC 11606 / 5516J-15)</name>
    <dbReference type="NCBI Taxonomy" id="1223518"/>
    <lineage>
        <taxon>Bacteria</taxon>
        <taxon>Thermotogati</taxon>
        <taxon>Deinococcota</taxon>
        <taxon>Deinococci</taxon>
        <taxon>Deinococcales</taxon>
        <taxon>Deinococcaceae</taxon>
        <taxon>Deinococcus</taxon>
    </lineage>
</organism>
<dbReference type="CDD" id="cd16295">
    <property type="entry name" value="TTHA0252-CPSF-like_MBL-fold"/>
    <property type="match status" value="1"/>
</dbReference>
<dbReference type="Gene3D" id="3.40.50.10890">
    <property type="match status" value="1"/>
</dbReference>
<dbReference type="PANTHER" id="PTHR11203:SF37">
    <property type="entry name" value="INTEGRATOR COMPLEX SUBUNIT 11"/>
    <property type="match status" value="1"/>
</dbReference>
<dbReference type="Pfam" id="PF10996">
    <property type="entry name" value="Beta-Casp"/>
    <property type="match status" value="1"/>
</dbReference>
<sequence>MQITSYGAAETVTGSCHLLEANGQRILIDCGLYQGNRELEEKNQPPLPFDASTLDLVLITHGHLDHVGRLPLLIKGGYRGKFHCTPATRAVTELILRDAAHIAEEDFDRDLRKARRQGREHEVPEPLYTEKDIDLLMQRITPDMGWENTLHFHGIEIRFYPAGHVLGSAWIEVFAEGKTVVISGDLGNRESPVEADFHLPGPCDAVVIESTYGNRAHRSQQDTVDEFAQVLQQSIKKDGKILIPSFALERTQNILYVLRQLQDEGRIPLTPIYLDSPMGSRITRLYENLGGDFNPDVQQDLEQGDRPFAPENLFVTSSSGESRRLNDMKGAAIILAGSGMLSGGRIVHHLKHHLWKDSTSLVIVGYQSPNSLGGRLIAGADRVRIHGEEVVVRASVHTIGGFSAHADQDDLLAFLEPTEHARVHLVHGDLQVMEAFQQELESRGRQVVINRFGETYTVGQNL</sequence>
<dbReference type="GO" id="GO:0016787">
    <property type="term" value="F:hydrolase activity"/>
    <property type="evidence" value="ECO:0007669"/>
    <property type="project" value="UniProtKB-KW"/>
</dbReference>
<keyword evidence="1" id="KW-0378">Hydrolase</keyword>
<dbReference type="EMBL" id="BJXB01000006">
    <property type="protein sequence ID" value="GEM46136.1"/>
    <property type="molecule type" value="Genomic_DNA"/>
</dbReference>
<feature type="domain" description="Metallo-beta-lactamase" evidence="2">
    <location>
        <begin position="13"/>
        <end position="217"/>
    </location>
</feature>
<reference evidence="4 5" key="1">
    <citation type="submission" date="2019-07" db="EMBL/GenBank/DDBJ databases">
        <title>Whole genome shotgun sequence of Deinococcus cellulosilyticus NBRC 106333.</title>
        <authorList>
            <person name="Hosoyama A."/>
            <person name="Uohara A."/>
            <person name="Ohji S."/>
            <person name="Ichikawa N."/>
        </authorList>
    </citation>
    <scope>NUCLEOTIDE SEQUENCE [LARGE SCALE GENOMIC DNA]</scope>
    <source>
        <strain evidence="4 5">NBRC 106333</strain>
    </source>
</reference>
<name>A0A511N1B3_DEIC1</name>
<dbReference type="RefSeq" id="WP_146883951.1">
    <property type="nucleotide sequence ID" value="NZ_BJXB01000006.1"/>
</dbReference>
<gene>
    <name evidence="4" type="ORF">DC3_17710</name>
</gene>
<dbReference type="InterPro" id="IPR011108">
    <property type="entry name" value="RMMBL"/>
</dbReference>
<dbReference type="GO" id="GO:0004521">
    <property type="term" value="F:RNA endonuclease activity"/>
    <property type="evidence" value="ECO:0007669"/>
    <property type="project" value="TreeGrafter"/>
</dbReference>
<dbReference type="InterPro" id="IPR022712">
    <property type="entry name" value="Beta_Casp"/>
</dbReference>
<evidence type="ECO:0000313" key="4">
    <source>
        <dbReference type="EMBL" id="GEM46136.1"/>
    </source>
</evidence>
<feature type="domain" description="Beta-Casp" evidence="3">
    <location>
        <begin position="251"/>
        <end position="376"/>
    </location>
</feature>
<accession>A0A511N1B3</accession>
<dbReference type="InterPro" id="IPR036866">
    <property type="entry name" value="RibonucZ/Hydroxyglut_hydro"/>
</dbReference>
<dbReference type="SUPFAM" id="SSF56281">
    <property type="entry name" value="Metallo-hydrolase/oxidoreductase"/>
    <property type="match status" value="1"/>
</dbReference>
<dbReference type="InterPro" id="IPR050698">
    <property type="entry name" value="MBL"/>
</dbReference>
<proteinExistence type="predicted"/>
<evidence type="ECO:0000259" key="3">
    <source>
        <dbReference type="SMART" id="SM01027"/>
    </source>
</evidence>
<dbReference type="SMART" id="SM01027">
    <property type="entry name" value="Beta-Casp"/>
    <property type="match status" value="1"/>
</dbReference>
<dbReference type="SMART" id="SM00849">
    <property type="entry name" value="Lactamase_B"/>
    <property type="match status" value="1"/>
</dbReference>
<dbReference type="OrthoDB" id="56369at2"/>
<comment type="caution">
    <text evidence="4">The sequence shown here is derived from an EMBL/GenBank/DDBJ whole genome shotgun (WGS) entry which is preliminary data.</text>
</comment>
<dbReference type="Pfam" id="PF00753">
    <property type="entry name" value="Lactamase_B"/>
    <property type="match status" value="1"/>
</dbReference>
<dbReference type="InterPro" id="IPR001279">
    <property type="entry name" value="Metallo-B-lactamas"/>
</dbReference>
<evidence type="ECO:0000259" key="2">
    <source>
        <dbReference type="SMART" id="SM00849"/>
    </source>
</evidence>
<dbReference type="PANTHER" id="PTHR11203">
    <property type="entry name" value="CLEAVAGE AND POLYADENYLATION SPECIFICITY FACTOR FAMILY MEMBER"/>
    <property type="match status" value="1"/>
</dbReference>
<keyword evidence="5" id="KW-1185">Reference proteome</keyword>
<evidence type="ECO:0000256" key="1">
    <source>
        <dbReference type="ARBA" id="ARBA00022801"/>
    </source>
</evidence>
<dbReference type="Pfam" id="PF07521">
    <property type="entry name" value="RMMBL"/>
    <property type="match status" value="1"/>
</dbReference>
<protein>
    <submittedName>
        <fullName evidence="4">Cleavage protein</fullName>
    </submittedName>
</protein>
<dbReference type="Gene3D" id="3.60.15.10">
    <property type="entry name" value="Ribonuclease Z/Hydroxyacylglutathione hydrolase-like"/>
    <property type="match status" value="1"/>
</dbReference>